<proteinExistence type="predicted"/>
<keyword evidence="3" id="KW-1185">Reference proteome</keyword>
<dbReference type="Proteomes" id="UP001501509">
    <property type="component" value="Unassembled WGS sequence"/>
</dbReference>
<name>A0ABN3QXV0_9ACTN</name>
<accession>A0ABN3QXV0</accession>
<dbReference type="RefSeq" id="WP_344549159.1">
    <property type="nucleotide sequence ID" value="NZ_BAAATD010000024.1"/>
</dbReference>
<gene>
    <name evidence="2" type="ORF">GCM10010411_92520</name>
</gene>
<evidence type="ECO:0000313" key="3">
    <source>
        <dbReference type="Proteomes" id="UP001501509"/>
    </source>
</evidence>
<sequence>MPAFLLALPVGGEYAGSGFDEERISLDDLAVHLNAAATWLRHLAIAAERPHLTATGSRQSRPRRLPDNSGPACRRPTSAHHLAVIARTYLSGALTICPVP</sequence>
<evidence type="ECO:0000256" key="1">
    <source>
        <dbReference type="SAM" id="MobiDB-lite"/>
    </source>
</evidence>
<dbReference type="EMBL" id="BAAATD010000024">
    <property type="protein sequence ID" value="GAA2638123.1"/>
    <property type="molecule type" value="Genomic_DNA"/>
</dbReference>
<reference evidence="2 3" key="1">
    <citation type="journal article" date="2019" name="Int. J. Syst. Evol. Microbiol.">
        <title>The Global Catalogue of Microorganisms (GCM) 10K type strain sequencing project: providing services to taxonomists for standard genome sequencing and annotation.</title>
        <authorList>
            <consortium name="The Broad Institute Genomics Platform"/>
            <consortium name="The Broad Institute Genome Sequencing Center for Infectious Disease"/>
            <person name="Wu L."/>
            <person name="Ma J."/>
        </authorList>
    </citation>
    <scope>NUCLEOTIDE SEQUENCE [LARGE SCALE GENOMIC DNA]</scope>
    <source>
        <strain evidence="2 3">JCM 6833</strain>
    </source>
</reference>
<comment type="caution">
    <text evidence="2">The sequence shown here is derived from an EMBL/GenBank/DDBJ whole genome shotgun (WGS) entry which is preliminary data.</text>
</comment>
<protein>
    <submittedName>
        <fullName evidence="2">Uncharacterized protein</fullName>
    </submittedName>
</protein>
<organism evidence="2 3">
    <name type="scientific">Actinomadura fulvescens</name>
    <dbReference type="NCBI Taxonomy" id="46160"/>
    <lineage>
        <taxon>Bacteria</taxon>
        <taxon>Bacillati</taxon>
        <taxon>Actinomycetota</taxon>
        <taxon>Actinomycetes</taxon>
        <taxon>Streptosporangiales</taxon>
        <taxon>Thermomonosporaceae</taxon>
        <taxon>Actinomadura</taxon>
    </lineage>
</organism>
<feature type="region of interest" description="Disordered" evidence="1">
    <location>
        <begin position="51"/>
        <end position="76"/>
    </location>
</feature>
<evidence type="ECO:0000313" key="2">
    <source>
        <dbReference type="EMBL" id="GAA2638123.1"/>
    </source>
</evidence>